<reference evidence="2" key="1">
    <citation type="submission" date="2019-08" db="EMBL/GenBank/DDBJ databases">
        <authorList>
            <person name="Kucharzyk K."/>
            <person name="Murdoch R.W."/>
            <person name="Higgins S."/>
            <person name="Loffler F."/>
        </authorList>
    </citation>
    <scope>NUCLEOTIDE SEQUENCE</scope>
</reference>
<comment type="caution">
    <text evidence="2">The sequence shown here is derived from an EMBL/GenBank/DDBJ whole genome shotgun (WGS) entry which is preliminary data.</text>
</comment>
<gene>
    <name evidence="2" type="ORF">SDC9_137034</name>
</gene>
<name>A0A645DKU6_9ZZZZ</name>
<proteinExistence type="predicted"/>
<feature type="compositionally biased region" description="Basic and acidic residues" evidence="1">
    <location>
        <begin position="31"/>
        <end position="44"/>
    </location>
</feature>
<accession>A0A645DKU6</accession>
<dbReference type="AlphaFoldDB" id="A0A645DKU6"/>
<dbReference type="EMBL" id="VSSQ01037276">
    <property type="protein sequence ID" value="MPM89919.1"/>
    <property type="molecule type" value="Genomic_DNA"/>
</dbReference>
<evidence type="ECO:0000313" key="2">
    <source>
        <dbReference type="EMBL" id="MPM89919.1"/>
    </source>
</evidence>
<protein>
    <submittedName>
        <fullName evidence="2">Uncharacterized protein</fullName>
    </submittedName>
</protein>
<feature type="region of interest" description="Disordered" evidence="1">
    <location>
        <begin position="18"/>
        <end position="44"/>
    </location>
</feature>
<evidence type="ECO:0000256" key="1">
    <source>
        <dbReference type="SAM" id="MobiDB-lite"/>
    </source>
</evidence>
<sequence length="109" mass="12521">MPFRIGVFEIDQQQVRHRQYVRNGAPRNRRRGVERGVDSLPPRQREKFPAELGMQQGFSAGKRHAAAGNPVEKRILLCVAEHRFRRAFHAAKFQRSRKTAFRTAAARGA</sequence>
<organism evidence="2">
    <name type="scientific">bioreactor metagenome</name>
    <dbReference type="NCBI Taxonomy" id="1076179"/>
    <lineage>
        <taxon>unclassified sequences</taxon>
        <taxon>metagenomes</taxon>
        <taxon>ecological metagenomes</taxon>
    </lineage>
</organism>